<dbReference type="InterPro" id="IPR032297">
    <property type="entry name" value="Torus"/>
</dbReference>
<evidence type="ECO:0000256" key="15">
    <source>
        <dbReference type="PROSITE-ProRule" id="PRU00176"/>
    </source>
</evidence>
<keyword evidence="10" id="KW-0508">mRNA splicing</keyword>
<feature type="compositionally biased region" description="Basic residues" evidence="17">
    <location>
        <begin position="54"/>
        <end position="66"/>
    </location>
</feature>
<feature type="compositionally biased region" description="Basic and acidic residues" evidence="17">
    <location>
        <begin position="297"/>
        <end position="313"/>
    </location>
</feature>
<dbReference type="Pfam" id="PF00076">
    <property type="entry name" value="RRM_1"/>
    <property type="match status" value="1"/>
</dbReference>
<dbReference type="CDD" id="cd12360">
    <property type="entry name" value="RRM_cwf2"/>
    <property type="match status" value="1"/>
</dbReference>
<feature type="region of interest" description="Disordered" evidence="17">
    <location>
        <begin position="350"/>
        <end position="386"/>
    </location>
</feature>
<dbReference type="PROSITE" id="PS50102">
    <property type="entry name" value="RRM"/>
    <property type="match status" value="1"/>
</dbReference>
<dbReference type="FunFam" id="3.30.70.330:FF:000249">
    <property type="entry name" value="Pre-mRNA-splicing factor CWC2, variant"/>
    <property type="match status" value="1"/>
</dbReference>
<gene>
    <name evidence="20" type="primary">CWC2</name>
    <name evidence="20" type="ORF">LTR84_008128</name>
</gene>
<comment type="similarity">
    <text evidence="2">Belongs to the RRM CWC2 family.</text>
</comment>
<comment type="subcellular location">
    <subcellularLocation>
        <location evidence="1">Nucleus</location>
    </subcellularLocation>
</comment>
<dbReference type="InterPro" id="IPR012677">
    <property type="entry name" value="Nucleotide-bd_a/b_plait_sf"/>
</dbReference>
<keyword evidence="11" id="KW-0539">Nucleus</keyword>
<dbReference type="InterPro" id="IPR034181">
    <property type="entry name" value="Cwc2_RRM"/>
</dbReference>
<evidence type="ECO:0000256" key="13">
    <source>
        <dbReference type="ARBA" id="ARBA00025224"/>
    </source>
</evidence>
<dbReference type="PROSITE" id="PS50103">
    <property type="entry name" value="ZF_C3H1"/>
    <property type="match status" value="1"/>
</dbReference>
<evidence type="ECO:0000256" key="3">
    <source>
        <dbReference type="ARBA" id="ARBA00017295"/>
    </source>
</evidence>
<feature type="domain" description="RRM" evidence="18">
    <location>
        <begin position="190"/>
        <end position="264"/>
    </location>
</feature>
<evidence type="ECO:0000313" key="21">
    <source>
        <dbReference type="Proteomes" id="UP001358417"/>
    </source>
</evidence>
<dbReference type="GO" id="GO:0008270">
    <property type="term" value="F:zinc ion binding"/>
    <property type="evidence" value="ECO:0007669"/>
    <property type="project" value="UniProtKB-KW"/>
</dbReference>
<dbReference type="GO" id="GO:0000974">
    <property type="term" value="C:Prp19 complex"/>
    <property type="evidence" value="ECO:0007669"/>
    <property type="project" value="TreeGrafter"/>
</dbReference>
<keyword evidence="9 15" id="KW-0694">RNA-binding</keyword>
<evidence type="ECO:0000256" key="14">
    <source>
        <dbReference type="ARBA" id="ARBA00072313"/>
    </source>
</evidence>
<keyword evidence="7 16" id="KW-0863">Zinc-finger</keyword>
<feature type="compositionally biased region" description="Low complexity" evidence="17">
    <location>
        <begin position="373"/>
        <end position="382"/>
    </location>
</feature>
<evidence type="ECO:0000256" key="7">
    <source>
        <dbReference type="ARBA" id="ARBA00022771"/>
    </source>
</evidence>
<dbReference type="SUPFAM" id="SSF90229">
    <property type="entry name" value="CCCH zinc finger"/>
    <property type="match status" value="1"/>
</dbReference>
<feature type="compositionally biased region" description="Polar residues" evidence="17">
    <location>
        <begin position="406"/>
        <end position="415"/>
    </location>
</feature>
<evidence type="ECO:0000256" key="8">
    <source>
        <dbReference type="ARBA" id="ARBA00022833"/>
    </source>
</evidence>
<keyword evidence="21" id="KW-1185">Reference proteome</keyword>
<protein>
    <recommendedName>
        <fullName evidence="3">Pre-mRNA-splicing factor CWC2</fullName>
    </recommendedName>
    <alternativeName>
        <fullName evidence="14">Pre-mRNA-splicing factor cwc2</fullName>
    </alternativeName>
</protein>
<dbReference type="InterPro" id="IPR000571">
    <property type="entry name" value="Znf_CCCH"/>
</dbReference>
<dbReference type="EMBL" id="JAVRRD010000003">
    <property type="protein sequence ID" value="KAK5061584.1"/>
    <property type="molecule type" value="Genomic_DNA"/>
</dbReference>
<dbReference type="Gene3D" id="3.30.70.330">
    <property type="match status" value="1"/>
</dbReference>
<dbReference type="Pfam" id="PF16131">
    <property type="entry name" value="Torus"/>
    <property type="match status" value="1"/>
</dbReference>
<evidence type="ECO:0000259" key="19">
    <source>
        <dbReference type="PROSITE" id="PS50103"/>
    </source>
</evidence>
<evidence type="ECO:0000256" key="17">
    <source>
        <dbReference type="SAM" id="MobiDB-lite"/>
    </source>
</evidence>
<evidence type="ECO:0000256" key="16">
    <source>
        <dbReference type="PROSITE-ProRule" id="PRU00723"/>
    </source>
</evidence>
<organism evidence="20 21">
    <name type="scientific">Exophiala bonariae</name>
    <dbReference type="NCBI Taxonomy" id="1690606"/>
    <lineage>
        <taxon>Eukaryota</taxon>
        <taxon>Fungi</taxon>
        <taxon>Dikarya</taxon>
        <taxon>Ascomycota</taxon>
        <taxon>Pezizomycotina</taxon>
        <taxon>Eurotiomycetes</taxon>
        <taxon>Chaetothyriomycetidae</taxon>
        <taxon>Chaetothyriales</taxon>
        <taxon>Herpotrichiellaceae</taxon>
        <taxon>Exophiala</taxon>
    </lineage>
</organism>
<feature type="domain" description="C3H1-type" evidence="19">
    <location>
        <begin position="127"/>
        <end position="154"/>
    </location>
</feature>
<dbReference type="GO" id="GO:0017070">
    <property type="term" value="F:U6 snRNA binding"/>
    <property type="evidence" value="ECO:0007669"/>
    <property type="project" value="TreeGrafter"/>
</dbReference>
<keyword evidence="6" id="KW-0747">Spliceosome</keyword>
<dbReference type="PANTHER" id="PTHR14089:SF2">
    <property type="entry name" value="PRE-MRNA-SPLICING FACTOR CWC2"/>
    <property type="match status" value="1"/>
</dbReference>
<comment type="caution">
    <text evidence="20">The sequence shown here is derived from an EMBL/GenBank/DDBJ whole genome shotgun (WGS) entry which is preliminary data.</text>
</comment>
<dbReference type="InterPro" id="IPR036855">
    <property type="entry name" value="Znf_CCCH_sf"/>
</dbReference>
<dbReference type="Proteomes" id="UP001358417">
    <property type="component" value="Unassembled WGS sequence"/>
</dbReference>
<keyword evidence="8 16" id="KW-0862">Zinc</keyword>
<evidence type="ECO:0000256" key="11">
    <source>
        <dbReference type="ARBA" id="ARBA00023242"/>
    </source>
</evidence>
<evidence type="ECO:0000256" key="9">
    <source>
        <dbReference type="ARBA" id="ARBA00022884"/>
    </source>
</evidence>
<evidence type="ECO:0000256" key="12">
    <source>
        <dbReference type="ARBA" id="ARBA00023306"/>
    </source>
</evidence>
<dbReference type="AlphaFoldDB" id="A0AAV9NM48"/>
<dbReference type="RefSeq" id="XP_064710681.1">
    <property type="nucleotide sequence ID" value="XM_064851678.1"/>
</dbReference>
<dbReference type="GO" id="GO:0036002">
    <property type="term" value="F:pre-mRNA binding"/>
    <property type="evidence" value="ECO:0007669"/>
    <property type="project" value="TreeGrafter"/>
</dbReference>
<evidence type="ECO:0000256" key="10">
    <source>
        <dbReference type="ARBA" id="ARBA00023187"/>
    </source>
</evidence>
<dbReference type="SUPFAM" id="SSF54928">
    <property type="entry name" value="RNA-binding domain, RBD"/>
    <property type="match status" value="1"/>
</dbReference>
<evidence type="ECO:0000256" key="2">
    <source>
        <dbReference type="ARBA" id="ARBA00008024"/>
    </source>
</evidence>
<evidence type="ECO:0000259" key="18">
    <source>
        <dbReference type="PROSITE" id="PS50102"/>
    </source>
</evidence>
<keyword evidence="5 16" id="KW-0479">Metal-binding</keyword>
<accession>A0AAV9NM48</accession>
<name>A0AAV9NM48_9EURO</name>
<sequence>MAEVVQARTMFAPASPSRKRSASPDQDAATETTNNALTTRNNESSLTSSEPPTKKTKLIRRKRRPARPQVDPSTIKSEPPPQTGTIFNIWYNKWSGGDREDAYLSKTAAPSRCNIRNDSGWTAADKTPGSYFCLFFARGLCPKGHECQYLHRLPTVFDVFNPNIDCFGRDKHSDYRDDMGGVGSFMRQNRTLYVGRIHVTDDIEEVVARHFQEWGEIERTRVLTGRGVAFITYVNEANSQFAKEAMAHQALDNSEILNVRWATVDPNPLSAKREAARIEEQAAEAVRRALGDRAVKQIEGRETREETDQRKLESSYGLEGYEAPESIWYNQQQGRALEGQRLGETGLLEAHPLQPGQDGGDYSEHVGNGQQHTGTSTGITESSGGGGILSGSTLAALKGYAAAGGRTQSPSTQPAKSAASGGLLVGYGSDDDSD</sequence>
<feature type="zinc finger region" description="C3H1-type" evidence="16">
    <location>
        <begin position="127"/>
        <end position="154"/>
    </location>
</feature>
<keyword evidence="12" id="KW-0131">Cell cycle</keyword>
<dbReference type="InterPro" id="IPR039171">
    <property type="entry name" value="Cwc2/Slt11"/>
</dbReference>
<dbReference type="GO" id="GO:0071006">
    <property type="term" value="C:U2-type catalytic step 1 spliceosome"/>
    <property type="evidence" value="ECO:0007669"/>
    <property type="project" value="TreeGrafter"/>
</dbReference>
<keyword evidence="4" id="KW-0507">mRNA processing</keyword>
<evidence type="ECO:0000256" key="4">
    <source>
        <dbReference type="ARBA" id="ARBA00022664"/>
    </source>
</evidence>
<dbReference type="GO" id="GO:0071007">
    <property type="term" value="C:U2-type catalytic step 2 spliceosome"/>
    <property type="evidence" value="ECO:0007669"/>
    <property type="project" value="TreeGrafter"/>
</dbReference>
<reference evidence="20 21" key="1">
    <citation type="submission" date="2023-08" db="EMBL/GenBank/DDBJ databases">
        <title>Black Yeasts Isolated from many extreme environments.</title>
        <authorList>
            <person name="Coleine C."/>
            <person name="Stajich J.E."/>
            <person name="Selbmann L."/>
        </authorList>
    </citation>
    <scope>NUCLEOTIDE SEQUENCE [LARGE SCALE GENOMIC DNA]</scope>
    <source>
        <strain evidence="20 21">CCFEE 5792</strain>
    </source>
</reference>
<dbReference type="GO" id="GO:0008380">
    <property type="term" value="P:RNA splicing"/>
    <property type="evidence" value="ECO:0007669"/>
    <property type="project" value="UniProtKB-KW"/>
</dbReference>
<evidence type="ECO:0000313" key="20">
    <source>
        <dbReference type="EMBL" id="KAK5061584.1"/>
    </source>
</evidence>
<dbReference type="PANTHER" id="PTHR14089">
    <property type="entry name" value="PRE-MRNA-SPLICING FACTOR RBM22"/>
    <property type="match status" value="1"/>
</dbReference>
<comment type="function">
    <text evidence="13">Involved in the first step of pre-mRNA splicing. Required for cell growth and cell cycle control. Plays a role in the levels of the U1, U4, U5 and U6 snRNAs and the maintenance of the U4/U6 snRNA complex. May provide the link between the 'nineteen complex' NTC spliceosome protein complex and the spliceosome through the U6 snRNA. Associates predominantly with U6 snRNAs in assembled active spliceosomes. Binds directly to the internal stem-loop (ISL) domain of the U6 snRNA and to the pre-mRNA intron near the 5' splice site during the activation and catalytic phases of the spliceosome cycle.</text>
</comment>
<feature type="region of interest" description="Disordered" evidence="17">
    <location>
        <begin position="401"/>
        <end position="434"/>
    </location>
</feature>
<dbReference type="SMART" id="SM00360">
    <property type="entry name" value="RRM"/>
    <property type="match status" value="1"/>
</dbReference>
<evidence type="ECO:0000256" key="1">
    <source>
        <dbReference type="ARBA" id="ARBA00004123"/>
    </source>
</evidence>
<feature type="region of interest" description="Disordered" evidence="17">
    <location>
        <begin position="1"/>
        <end position="84"/>
    </location>
</feature>
<dbReference type="GeneID" id="89976293"/>
<evidence type="ECO:0000256" key="5">
    <source>
        <dbReference type="ARBA" id="ARBA00022723"/>
    </source>
</evidence>
<dbReference type="GO" id="GO:0006397">
    <property type="term" value="P:mRNA processing"/>
    <property type="evidence" value="ECO:0007669"/>
    <property type="project" value="UniProtKB-KW"/>
</dbReference>
<dbReference type="InterPro" id="IPR035979">
    <property type="entry name" value="RBD_domain_sf"/>
</dbReference>
<dbReference type="InterPro" id="IPR000504">
    <property type="entry name" value="RRM_dom"/>
</dbReference>
<feature type="compositionally biased region" description="Low complexity" evidence="17">
    <location>
        <begin position="29"/>
        <end position="42"/>
    </location>
</feature>
<feature type="region of interest" description="Disordered" evidence="17">
    <location>
        <begin position="297"/>
        <end position="317"/>
    </location>
</feature>
<evidence type="ECO:0000256" key="6">
    <source>
        <dbReference type="ARBA" id="ARBA00022728"/>
    </source>
</evidence>
<proteinExistence type="inferred from homology"/>